<organism evidence="1 2">
    <name type="scientific">Vulcanibacillus modesticaldus</name>
    <dbReference type="NCBI Taxonomy" id="337097"/>
    <lineage>
        <taxon>Bacteria</taxon>
        <taxon>Bacillati</taxon>
        <taxon>Bacillota</taxon>
        <taxon>Bacilli</taxon>
        <taxon>Bacillales</taxon>
        <taxon>Bacillaceae</taxon>
        <taxon>Vulcanibacillus</taxon>
    </lineage>
</organism>
<reference evidence="1 2" key="1">
    <citation type="submission" date="2016-09" db="EMBL/GenBank/DDBJ databases">
        <title>Draft genome sequence for the type strain of Vulcanibacillus modesticaldus BR, a strictly anaerobic, moderately thermophilic, and nitrate-reducing bacterium from deep sea-hydrothermal vents of the Mid-Atlantic Ridge.</title>
        <authorList>
            <person name="Abin C.A."/>
            <person name="Hollibaugh J.T."/>
        </authorList>
    </citation>
    <scope>NUCLEOTIDE SEQUENCE [LARGE SCALE GENOMIC DNA]</scope>
    <source>
        <strain evidence="1 2">BR</strain>
    </source>
</reference>
<dbReference type="STRING" id="337097.BHF71_00750"/>
<gene>
    <name evidence="1" type="ORF">BHF71_00750</name>
</gene>
<dbReference type="InterPro" id="IPR021637">
    <property type="entry name" value="DUF3243"/>
</dbReference>
<sequence length="82" mass="9617">MSVLDNFNDWKEFLNNRVDQAQKLGMNNETIATLAYQIGDYLAEKVDPKNTEERLLKELWEASNDEQQKVLAQIMVNYVDKH</sequence>
<dbReference type="InterPro" id="IPR024702">
    <property type="entry name" value="Uncharacterised_YmfJ"/>
</dbReference>
<evidence type="ECO:0008006" key="3">
    <source>
        <dbReference type="Google" id="ProtNLM"/>
    </source>
</evidence>
<keyword evidence="2" id="KW-1185">Reference proteome</keyword>
<name>A0A1D2YXK5_9BACI</name>
<dbReference type="Proteomes" id="UP000243739">
    <property type="component" value="Unassembled WGS sequence"/>
</dbReference>
<protein>
    <recommendedName>
        <fullName evidence="3">DUF3243 domain-containing protein</fullName>
    </recommendedName>
</protein>
<dbReference type="OrthoDB" id="2382009at2"/>
<dbReference type="RefSeq" id="WP_069655806.1">
    <property type="nucleotide sequence ID" value="NZ_MIJF01000001.1"/>
</dbReference>
<dbReference type="AlphaFoldDB" id="A0A1D2YXK5"/>
<dbReference type="Gene3D" id="1.10.760.20">
    <property type="entry name" value="Protein of unknown function DUF3243"/>
    <property type="match status" value="1"/>
</dbReference>
<dbReference type="InterPro" id="IPR038292">
    <property type="entry name" value="YmfJ/YflH_sf"/>
</dbReference>
<evidence type="ECO:0000313" key="1">
    <source>
        <dbReference type="EMBL" id="OEG00495.1"/>
    </source>
</evidence>
<dbReference type="PIRSF" id="PIRSF004764">
    <property type="entry name" value="YmfJ"/>
    <property type="match status" value="1"/>
</dbReference>
<dbReference type="EMBL" id="MIJF01000001">
    <property type="protein sequence ID" value="OEG00495.1"/>
    <property type="molecule type" value="Genomic_DNA"/>
</dbReference>
<accession>A0A1D2YXK5</accession>
<dbReference type="Pfam" id="PF11588">
    <property type="entry name" value="DUF3243"/>
    <property type="match status" value="1"/>
</dbReference>
<comment type="caution">
    <text evidence="1">The sequence shown here is derived from an EMBL/GenBank/DDBJ whole genome shotgun (WGS) entry which is preliminary data.</text>
</comment>
<evidence type="ECO:0000313" key="2">
    <source>
        <dbReference type="Proteomes" id="UP000243739"/>
    </source>
</evidence>
<proteinExistence type="predicted"/>